<dbReference type="EMBL" id="NCKV01000267">
    <property type="protein sequence ID" value="RWS31124.1"/>
    <property type="molecule type" value="Genomic_DNA"/>
</dbReference>
<protein>
    <submittedName>
        <fullName evidence="8">Gustatory receptor-like protein</fullName>
    </submittedName>
</protein>
<organism evidence="8 9">
    <name type="scientific">Leptotrombidium deliense</name>
    <dbReference type="NCBI Taxonomy" id="299467"/>
    <lineage>
        <taxon>Eukaryota</taxon>
        <taxon>Metazoa</taxon>
        <taxon>Ecdysozoa</taxon>
        <taxon>Arthropoda</taxon>
        <taxon>Chelicerata</taxon>
        <taxon>Arachnida</taxon>
        <taxon>Acari</taxon>
        <taxon>Acariformes</taxon>
        <taxon>Trombidiformes</taxon>
        <taxon>Prostigmata</taxon>
        <taxon>Anystina</taxon>
        <taxon>Parasitengona</taxon>
        <taxon>Trombiculoidea</taxon>
        <taxon>Trombiculidae</taxon>
        <taxon>Leptotrombidium</taxon>
    </lineage>
</organism>
<keyword evidence="2" id="KW-1003">Cell membrane</keyword>
<feature type="transmembrane region" description="Helical" evidence="7">
    <location>
        <begin position="202"/>
        <end position="219"/>
    </location>
</feature>
<dbReference type="GO" id="GO:0051606">
    <property type="term" value="P:detection of stimulus"/>
    <property type="evidence" value="ECO:0007669"/>
    <property type="project" value="UniProtKB-ARBA"/>
</dbReference>
<keyword evidence="5 7" id="KW-0472">Membrane</keyword>
<name>A0A443SUF1_9ACAR</name>
<keyword evidence="4 7" id="KW-1133">Transmembrane helix</keyword>
<accession>A0A443SUF1</accession>
<dbReference type="PANTHER" id="PTHR21421:SF29">
    <property type="entry name" value="GUSTATORY RECEPTOR 5A FOR TREHALOSE-RELATED"/>
    <property type="match status" value="1"/>
</dbReference>
<keyword evidence="3 7" id="KW-0812">Transmembrane</keyword>
<dbReference type="STRING" id="299467.A0A443SUF1"/>
<dbReference type="GO" id="GO:0038023">
    <property type="term" value="F:signaling receptor activity"/>
    <property type="evidence" value="ECO:0007669"/>
    <property type="project" value="UniProtKB-ARBA"/>
</dbReference>
<proteinExistence type="predicted"/>
<reference evidence="8 9" key="1">
    <citation type="journal article" date="2018" name="Gigascience">
        <title>Genomes of trombidid mites reveal novel predicted allergens and laterally-transferred genes associated with secondary metabolism.</title>
        <authorList>
            <person name="Dong X."/>
            <person name="Chaisiri K."/>
            <person name="Xia D."/>
            <person name="Armstrong S.D."/>
            <person name="Fang Y."/>
            <person name="Donnelly M.J."/>
            <person name="Kadowaki T."/>
            <person name="McGarry J.W."/>
            <person name="Darby A.C."/>
            <person name="Makepeace B.L."/>
        </authorList>
    </citation>
    <scope>NUCLEOTIDE SEQUENCE [LARGE SCALE GENOMIC DNA]</scope>
    <source>
        <strain evidence="8">UoL-UT</strain>
    </source>
</reference>
<sequence length="264" mass="29878">MQTTFDDASDPKKELTTHKIFSPIQFFLKFFGLIASEPRSFESDGELEPYEESTDEDEKGTHFAGLFSGLLKLQEKYVKTCELVSIANKFWSSYMFYAFITFLPFSVFALYQIILGKHALFLDFNFVWYGGLGFLTLCFMALAASNVNIEAHKPITVVHDLSLNENLTIDQQVQIRYFIQRITGNTIGFSCLGLFTISQSKIYSIITVVISYVFLIIDMNKGSVAPKTCPTFTNDSILALFKPEEDEVLLDVIEAGEELDLTSM</sequence>
<dbReference type="GO" id="GO:0005886">
    <property type="term" value="C:plasma membrane"/>
    <property type="evidence" value="ECO:0007669"/>
    <property type="project" value="UniProtKB-SubCell"/>
</dbReference>
<feature type="transmembrane region" description="Helical" evidence="7">
    <location>
        <begin position="126"/>
        <end position="144"/>
    </location>
</feature>
<comment type="caution">
    <text evidence="8">The sequence shown here is derived from an EMBL/GenBank/DDBJ whole genome shotgun (WGS) entry which is preliminary data.</text>
</comment>
<evidence type="ECO:0000256" key="6">
    <source>
        <dbReference type="ARBA" id="ARBA00023170"/>
    </source>
</evidence>
<evidence type="ECO:0000313" key="9">
    <source>
        <dbReference type="Proteomes" id="UP000288716"/>
    </source>
</evidence>
<evidence type="ECO:0000313" key="8">
    <source>
        <dbReference type="EMBL" id="RWS31124.1"/>
    </source>
</evidence>
<evidence type="ECO:0000256" key="5">
    <source>
        <dbReference type="ARBA" id="ARBA00023136"/>
    </source>
</evidence>
<evidence type="ECO:0000256" key="1">
    <source>
        <dbReference type="ARBA" id="ARBA00004651"/>
    </source>
</evidence>
<evidence type="ECO:0000256" key="4">
    <source>
        <dbReference type="ARBA" id="ARBA00022989"/>
    </source>
</evidence>
<dbReference type="InterPro" id="IPR013604">
    <property type="entry name" value="7TM_chemorcpt"/>
</dbReference>
<dbReference type="Proteomes" id="UP000288716">
    <property type="component" value="Unassembled WGS sequence"/>
</dbReference>
<dbReference type="Pfam" id="PF08395">
    <property type="entry name" value="7tm_7"/>
    <property type="match status" value="1"/>
</dbReference>
<comment type="subcellular location">
    <subcellularLocation>
        <location evidence="1">Cell membrane</location>
        <topology evidence="1">Multi-pass membrane protein</topology>
    </subcellularLocation>
</comment>
<dbReference type="PANTHER" id="PTHR21421">
    <property type="entry name" value="GUSTATORY RECEPTOR"/>
    <property type="match status" value="1"/>
</dbReference>
<keyword evidence="6 8" id="KW-0675">Receptor</keyword>
<evidence type="ECO:0000256" key="2">
    <source>
        <dbReference type="ARBA" id="ARBA00022475"/>
    </source>
</evidence>
<gene>
    <name evidence="8" type="ORF">B4U80_05128</name>
</gene>
<feature type="transmembrane region" description="Helical" evidence="7">
    <location>
        <begin position="94"/>
        <end position="114"/>
    </location>
</feature>
<dbReference type="AlphaFoldDB" id="A0A443SUF1"/>
<keyword evidence="9" id="KW-1185">Reference proteome</keyword>
<dbReference type="VEuPathDB" id="VectorBase:LDEU000916"/>
<evidence type="ECO:0000256" key="7">
    <source>
        <dbReference type="SAM" id="Phobius"/>
    </source>
</evidence>
<dbReference type="GO" id="GO:0050909">
    <property type="term" value="P:sensory perception of taste"/>
    <property type="evidence" value="ECO:0007669"/>
    <property type="project" value="InterPro"/>
</dbReference>
<dbReference type="OrthoDB" id="6478931at2759"/>
<evidence type="ECO:0000256" key="3">
    <source>
        <dbReference type="ARBA" id="ARBA00022692"/>
    </source>
</evidence>